<feature type="region of interest" description="Disordered" evidence="3">
    <location>
        <begin position="255"/>
        <end position="286"/>
    </location>
</feature>
<dbReference type="PANTHER" id="PTHR41251">
    <property type="entry name" value="NON-HOMOLOGOUS END JOINING PROTEIN KU"/>
    <property type="match status" value="1"/>
</dbReference>
<feature type="domain" description="Ku" evidence="4">
    <location>
        <begin position="55"/>
        <end position="185"/>
    </location>
</feature>
<dbReference type="GO" id="GO:0006310">
    <property type="term" value="P:DNA recombination"/>
    <property type="evidence" value="ECO:0007669"/>
    <property type="project" value="UniProtKB-KW"/>
</dbReference>
<dbReference type="SMART" id="SM00559">
    <property type="entry name" value="Ku78"/>
    <property type="match status" value="1"/>
</dbReference>
<gene>
    <name evidence="2" type="primary">ku</name>
    <name evidence="5" type="ORF">EHO51_01495</name>
</gene>
<evidence type="ECO:0000256" key="2">
    <source>
        <dbReference type="HAMAP-Rule" id="MF_01875"/>
    </source>
</evidence>
<accession>A0A3G8M0T5</accession>
<reference evidence="5 6" key="1">
    <citation type="submission" date="2018-11" db="EMBL/GenBank/DDBJ databases">
        <title>Genome squencing of methanotrophic bacteria isolated from alkaline groundwater in Korea.</title>
        <authorList>
            <person name="Nguyen L.N."/>
        </authorList>
    </citation>
    <scope>NUCLEOTIDE SEQUENCE [LARGE SCALE GENOMIC DNA]</scope>
    <source>
        <strain evidence="5 6">GW6</strain>
    </source>
</reference>
<evidence type="ECO:0000256" key="3">
    <source>
        <dbReference type="SAM" id="MobiDB-lite"/>
    </source>
</evidence>
<evidence type="ECO:0000256" key="1">
    <source>
        <dbReference type="ARBA" id="ARBA00023125"/>
    </source>
</evidence>
<keyword evidence="2" id="KW-0234">DNA repair</keyword>
<dbReference type="GO" id="GO:0003690">
    <property type="term" value="F:double-stranded DNA binding"/>
    <property type="evidence" value="ECO:0007669"/>
    <property type="project" value="UniProtKB-UniRule"/>
</dbReference>
<protein>
    <recommendedName>
        <fullName evidence="2">Non-homologous end joining protein Ku</fullName>
    </recommendedName>
</protein>
<sequence length="286" mass="31703">MAPRANWKGSLKIAELTCPVALYSATSTSDRIAFHTINRSTGHRVRRTFVDSDTGEPVESGDQVKGYEVGKNEYVVLEPEEVAQATPKSDKTLAIETFLDCGEIDAVYFDKPYYLSPSQSDANELFVLIREGMRKNKVAALAKTVLFRRARTVLISAYGDGLLATTLNFDYEVRSAQQAFDEVPEVKVQGEMLQLAKHIIDTKRGAFDPSTFEDRYEAVLAEFVKAKLEGTPVAPPRKAREAKVVNLLEALRESAALSEQSDKAAPKKRTAQPRKTRTAATRRKAS</sequence>
<dbReference type="PANTHER" id="PTHR41251:SF1">
    <property type="entry name" value="NON-HOMOLOGOUS END JOINING PROTEIN KU"/>
    <property type="match status" value="1"/>
</dbReference>
<name>A0A3G8M0T5_9HYPH</name>
<comment type="subunit">
    <text evidence="2">Homodimer. Interacts with LigD.</text>
</comment>
<evidence type="ECO:0000313" key="5">
    <source>
        <dbReference type="EMBL" id="AZG75521.1"/>
    </source>
</evidence>
<dbReference type="GO" id="GO:0006303">
    <property type="term" value="P:double-strand break repair via nonhomologous end joining"/>
    <property type="evidence" value="ECO:0007669"/>
    <property type="project" value="UniProtKB-UniRule"/>
</dbReference>
<dbReference type="InterPro" id="IPR016194">
    <property type="entry name" value="SPOC-like_C_dom_sf"/>
</dbReference>
<dbReference type="NCBIfam" id="TIGR02772">
    <property type="entry name" value="Ku_bact"/>
    <property type="match status" value="1"/>
</dbReference>
<dbReference type="RefSeq" id="WP_124737402.1">
    <property type="nucleotide sequence ID" value="NZ_CP034086.1"/>
</dbReference>
<dbReference type="InterPro" id="IPR009187">
    <property type="entry name" value="Prok_Ku"/>
</dbReference>
<dbReference type="KEGG" id="mros:EHO51_01495"/>
<keyword evidence="2" id="KW-0233">DNA recombination</keyword>
<dbReference type="HAMAP" id="MF_01875">
    <property type="entry name" value="Prokaryotic_Ku"/>
    <property type="match status" value="1"/>
</dbReference>
<keyword evidence="2" id="KW-0227">DNA damage</keyword>
<dbReference type="EMBL" id="CP034086">
    <property type="protein sequence ID" value="AZG75521.1"/>
    <property type="molecule type" value="Genomic_DNA"/>
</dbReference>
<dbReference type="InterPro" id="IPR006164">
    <property type="entry name" value="DNA_bd_Ku70/Ku80"/>
</dbReference>
<comment type="function">
    <text evidence="2">With LigD forms a non-homologous end joining (NHEJ) DNA repair enzyme, which repairs dsDNA breaks with reduced fidelity. Binds linear dsDNA with 5'- and 3'- overhangs but not closed circular dsDNA nor ssDNA. Recruits and stimulates the ligase activity of LigD.</text>
</comment>
<dbReference type="Gene3D" id="2.40.290.10">
    <property type="match status" value="1"/>
</dbReference>
<feature type="compositionally biased region" description="Basic residues" evidence="3">
    <location>
        <begin position="266"/>
        <end position="286"/>
    </location>
</feature>
<dbReference type="Proteomes" id="UP000273982">
    <property type="component" value="Chromosome"/>
</dbReference>
<evidence type="ECO:0000259" key="4">
    <source>
        <dbReference type="SMART" id="SM00559"/>
    </source>
</evidence>
<dbReference type="CDD" id="cd00789">
    <property type="entry name" value="KU_like"/>
    <property type="match status" value="1"/>
</dbReference>
<comment type="similarity">
    <text evidence="2">Belongs to the prokaryotic Ku family.</text>
</comment>
<proteinExistence type="inferred from homology"/>
<dbReference type="AlphaFoldDB" id="A0A3G8M0T5"/>
<dbReference type="PIRSF" id="PIRSF006493">
    <property type="entry name" value="Prok_Ku"/>
    <property type="match status" value="1"/>
</dbReference>
<evidence type="ECO:0000313" key="6">
    <source>
        <dbReference type="Proteomes" id="UP000273982"/>
    </source>
</evidence>
<keyword evidence="1 2" id="KW-0238">DNA-binding</keyword>
<organism evidence="5 6">
    <name type="scientific">Methylocystis rosea</name>
    <dbReference type="NCBI Taxonomy" id="173366"/>
    <lineage>
        <taxon>Bacteria</taxon>
        <taxon>Pseudomonadati</taxon>
        <taxon>Pseudomonadota</taxon>
        <taxon>Alphaproteobacteria</taxon>
        <taxon>Hyphomicrobiales</taxon>
        <taxon>Methylocystaceae</taxon>
        <taxon>Methylocystis</taxon>
    </lineage>
</organism>
<dbReference type="Pfam" id="PF02735">
    <property type="entry name" value="Ku"/>
    <property type="match status" value="1"/>
</dbReference>
<dbReference type="SUPFAM" id="SSF100939">
    <property type="entry name" value="SPOC domain-like"/>
    <property type="match status" value="1"/>
</dbReference>